<accession>A0A3B1CWR0</accession>
<dbReference type="SUPFAM" id="SSF159941">
    <property type="entry name" value="MM3350-like"/>
    <property type="match status" value="1"/>
</dbReference>
<proteinExistence type="predicted"/>
<evidence type="ECO:0000259" key="1">
    <source>
        <dbReference type="Pfam" id="PF07929"/>
    </source>
</evidence>
<dbReference type="InterPro" id="IPR024047">
    <property type="entry name" value="MM3350-like_sf"/>
</dbReference>
<reference evidence="2" key="1">
    <citation type="submission" date="2018-06" db="EMBL/GenBank/DDBJ databases">
        <authorList>
            <person name="Zhirakovskaya E."/>
        </authorList>
    </citation>
    <scope>NUCLEOTIDE SEQUENCE</scope>
</reference>
<gene>
    <name evidence="2" type="ORF">MNBD_NITROSPIRAE02-1190</name>
</gene>
<feature type="domain" description="Plasmid pRiA4b Orf3-like" evidence="1">
    <location>
        <begin position="14"/>
        <end position="179"/>
    </location>
</feature>
<dbReference type="AlphaFoldDB" id="A0A3B1CWR0"/>
<sequence length="206" mass="25161">MNIKELFLPDRRYYLVRIRLLHIEPEIWRRFVVPGDITLDRLHDVIQIVMGWLDYHLHEFIIGRQKYTENPEMKEDGREDGRYRLVDLIKRKGRAFIYIYDFGDYWEHEITIEDNCYVDNELEAEVQCLEGKGACPPEDVGGTGGFHEFCLSMADPGHERHEEYRTWYGREFRRENFDVFEVNYELMKFLRWSRDRERPWGAWHDY</sequence>
<evidence type="ECO:0000313" key="2">
    <source>
        <dbReference type="EMBL" id="VAX32862.1"/>
    </source>
</evidence>
<organism evidence="2">
    <name type="scientific">hydrothermal vent metagenome</name>
    <dbReference type="NCBI Taxonomy" id="652676"/>
    <lineage>
        <taxon>unclassified sequences</taxon>
        <taxon>metagenomes</taxon>
        <taxon>ecological metagenomes</taxon>
    </lineage>
</organism>
<name>A0A3B1CWR0_9ZZZZ</name>
<dbReference type="Gene3D" id="3.10.290.30">
    <property type="entry name" value="MM3350-like"/>
    <property type="match status" value="1"/>
</dbReference>
<dbReference type="EMBL" id="UOGH01000272">
    <property type="protein sequence ID" value="VAX32862.1"/>
    <property type="molecule type" value="Genomic_DNA"/>
</dbReference>
<dbReference type="InterPro" id="IPR012912">
    <property type="entry name" value="Plasmid_pRiA4b_Orf3-like"/>
</dbReference>
<dbReference type="PANTHER" id="PTHR41878">
    <property type="entry name" value="LEXA REPRESSOR-RELATED"/>
    <property type="match status" value="1"/>
</dbReference>
<dbReference type="PANTHER" id="PTHR41878:SF1">
    <property type="entry name" value="TNPR PROTEIN"/>
    <property type="match status" value="1"/>
</dbReference>
<protein>
    <submittedName>
        <fullName evidence="2">TnpR protein</fullName>
    </submittedName>
</protein>
<dbReference type="Pfam" id="PF07929">
    <property type="entry name" value="PRiA4_ORF3"/>
    <property type="match status" value="1"/>
</dbReference>